<evidence type="ECO:0000313" key="2">
    <source>
        <dbReference type="Proteomes" id="UP000304953"/>
    </source>
</evidence>
<reference evidence="1" key="1">
    <citation type="submission" date="2019-04" db="EMBL/GenBank/DDBJ databases">
        <title>Microbes associate with the intestines of laboratory mice.</title>
        <authorList>
            <person name="Navarre W."/>
            <person name="Wong E."/>
            <person name="Huang K."/>
            <person name="Tropini C."/>
            <person name="Ng K."/>
            <person name="Yu B."/>
        </authorList>
    </citation>
    <scope>NUCLEOTIDE SEQUENCE</scope>
    <source>
        <strain evidence="1">NM01_1-7b</strain>
    </source>
</reference>
<proteinExistence type="predicted"/>
<keyword evidence="2" id="KW-1185">Reference proteome</keyword>
<accession>A0AC61RR44</accession>
<name>A0AC61RR44_9FIRM</name>
<gene>
    <name evidence="1" type="ORF">E5329_22050</name>
</gene>
<protein>
    <submittedName>
        <fullName evidence="1">Sugar transporter</fullName>
    </submittedName>
</protein>
<dbReference type="Proteomes" id="UP000304953">
    <property type="component" value="Unassembled WGS sequence"/>
</dbReference>
<evidence type="ECO:0000313" key="1">
    <source>
        <dbReference type="EMBL" id="TGY91248.1"/>
    </source>
</evidence>
<sequence length="493" mass="53963">MEKKEKLTQSQIDGVEYRRAKLWQIILVASSGMVSMGFYCLIGLANYSANIGFGIATVAVGGILTFTRVFDAITDPLLAFIYDKVNTRFGKVRILLVSGWLVMVLATLLMYSWAAGKGHGFIVFVLLYMLYIIGYTLYNITGQTLFALMTNDPKQRPMVGVWSTIFNYVVPIALNMVYYVALMPKYGGFNLEFLTAVCWATIAVSAVGLVTTCIGISEFDKPENFVGTTAKREKLRIKDMVEVLKNNRPLQCYIASGASDKIAQQVASQSIISTMLGGIVIGNMSISTTLSTVSIIPSILFAVVGAKYAGKHGNKKTIITWTYMCIYVTCAMILFFVFLHIGGSTRSISTALPLMAIYVILTLALNGTKMCVTTGNNAFMADVIDYELDRGDKYIPAVVSGVYSLIDKLVSSAGALIATGAVALIGYTETMPQPTDELTGGIFWMTLALMYGFPLLGWVITLIAMKYCSLDKEEMVEVQKRIADKKAAALKER</sequence>
<comment type="caution">
    <text evidence="1">The sequence shown here is derived from an EMBL/GenBank/DDBJ whole genome shotgun (WGS) entry which is preliminary data.</text>
</comment>
<keyword evidence="1" id="KW-0762">Sugar transport</keyword>
<dbReference type="EMBL" id="SRYA01000064">
    <property type="protein sequence ID" value="TGY91248.1"/>
    <property type="molecule type" value="Genomic_DNA"/>
</dbReference>
<keyword evidence="1" id="KW-0813">Transport</keyword>
<organism evidence="1 2">
    <name type="scientific">Petralouisia muris</name>
    <dbReference type="NCBI Taxonomy" id="3032872"/>
    <lineage>
        <taxon>Bacteria</taxon>
        <taxon>Bacillati</taxon>
        <taxon>Bacillota</taxon>
        <taxon>Clostridia</taxon>
        <taxon>Lachnospirales</taxon>
        <taxon>Lachnospiraceae</taxon>
        <taxon>Petralouisia</taxon>
    </lineage>
</organism>